<feature type="compositionally biased region" description="Low complexity" evidence="1">
    <location>
        <begin position="86"/>
        <end position="105"/>
    </location>
</feature>
<proteinExistence type="predicted"/>
<gene>
    <name evidence="2" type="ORF">H920_07670</name>
</gene>
<protein>
    <submittedName>
        <fullName evidence="2">Uncharacterized protein</fullName>
    </submittedName>
</protein>
<sequence length="149" mass="15806">MGVPATPATWEARWVPAHARWWACHAQQLRGKSTNLRAAPPSNAVGPKEEWWGRRGLPTVGSAYHKRSTPGRASPMNQQVVGTGIGSASSSASSRSAAGQAPARSCGSEVSEAPSRRNVGHSSLNASSSPVRHVHTILFSPALFMLRMT</sequence>
<organism evidence="2 3">
    <name type="scientific">Fukomys damarensis</name>
    <name type="common">Damaraland mole rat</name>
    <name type="synonym">Cryptomys damarensis</name>
    <dbReference type="NCBI Taxonomy" id="885580"/>
    <lineage>
        <taxon>Eukaryota</taxon>
        <taxon>Metazoa</taxon>
        <taxon>Chordata</taxon>
        <taxon>Craniata</taxon>
        <taxon>Vertebrata</taxon>
        <taxon>Euteleostomi</taxon>
        <taxon>Mammalia</taxon>
        <taxon>Eutheria</taxon>
        <taxon>Euarchontoglires</taxon>
        <taxon>Glires</taxon>
        <taxon>Rodentia</taxon>
        <taxon>Hystricomorpha</taxon>
        <taxon>Bathyergidae</taxon>
        <taxon>Fukomys</taxon>
    </lineage>
</organism>
<name>A0A091DFK8_FUKDA</name>
<feature type="region of interest" description="Disordered" evidence="1">
    <location>
        <begin position="62"/>
        <end position="127"/>
    </location>
</feature>
<keyword evidence="3" id="KW-1185">Reference proteome</keyword>
<evidence type="ECO:0000313" key="3">
    <source>
        <dbReference type="Proteomes" id="UP000028990"/>
    </source>
</evidence>
<reference evidence="2 3" key="1">
    <citation type="submission" date="2013-11" db="EMBL/GenBank/DDBJ databases">
        <title>The Damaraland mole rat (Fukomys damarensis) genome and evolution of African mole rats.</title>
        <authorList>
            <person name="Gladyshev V.N."/>
            <person name="Fang X."/>
        </authorList>
    </citation>
    <scope>NUCLEOTIDE SEQUENCE [LARGE SCALE GENOMIC DNA]</scope>
    <source>
        <tissue evidence="2">Liver</tissue>
    </source>
</reference>
<evidence type="ECO:0000256" key="1">
    <source>
        <dbReference type="SAM" id="MobiDB-lite"/>
    </source>
</evidence>
<accession>A0A091DFK8</accession>
<dbReference type="AlphaFoldDB" id="A0A091DFK8"/>
<evidence type="ECO:0000313" key="2">
    <source>
        <dbReference type="EMBL" id="KFO30939.1"/>
    </source>
</evidence>
<dbReference type="EMBL" id="KN122353">
    <property type="protein sequence ID" value="KFO30939.1"/>
    <property type="molecule type" value="Genomic_DNA"/>
</dbReference>
<dbReference type="Proteomes" id="UP000028990">
    <property type="component" value="Unassembled WGS sequence"/>
</dbReference>